<dbReference type="AlphaFoldDB" id="A0AA38IX37"/>
<reference evidence="2" key="1">
    <citation type="journal article" date="2023" name="G3 (Bethesda)">
        <title>Whole genome assemblies of Zophobas morio and Tenebrio molitor.</title>
        <authorList>
            <person name="Kaur S."/>
            <person name="Stinson S.A."/>
            <person name="diCenzo G.C."/>
        </authorList>
    </citation>
    <scope>NUCLEOTIDE SEQUENCE</scope>
    <source>
        <strain evidence="2">QUZm001</strain>
    </source>
</reference>
<sequence>MLTDDVDDCPDSKTHKPRRFVVVNGQDIDNIVLYRKYIALKPFHITHRRLFSNYKKRKCTVQPVGLHTFGKIPGYIAGYLNLPNPKEYSGHCLRRSSATLLVGVGGNLTTLKRHGGWQGNCSGGVHS</sequence>
<evidence type="ECO:0008006" key="4">
    <source>
        <dbReference type="Google" id="ProtNLM"/>
    </source>
</evidence>
<evidence type="ECO:0000313" key="3">
    <source>
        <dbReference type="Proteomes" id="UP001168821"/>
    </source>
</evidence>
<accession>A0AA38IX37</accession>
<name>A0AA38IX37_9CUCU</name>
<dbReference type="GO" id="GO:0003677">
    <property type="term" value="F:DNA binding"/>
    <property type="evidence" value="ECO:0007669"/>
    <property type="project" value="InterPro"/>
</dbReference>
<evidence type="ECO:0000256" key="1">
    <source>
        <dbReference type="ARBA" id="ARBA00023172"/>
    </source>
</evidence>
<protein>
    <recommendedName>
        <fullName evidence="4">Tyr recombinase domain-containing protein</fullName>
    </recommendedName>
</protein>
<dbReference type="GO" id="GO:0015074">
    <property type="term" value="P:DNA integration"/>
    <property type="evidence" value="ECO:0007669"/>
    <property type="project" value="InterPro"/>
</dbReference>
<dbReference type="InterPro" id="IPR011010">
    <property type="entry name" value="DNA_brk_join_enz"/>
</dbReference>
<dbReference type="InterPro" id="IPR013762">
    <property type="entry name" value="Integrase-like_cat_sf"/>
</dbReference>
<gene>
    <name evidence="2" type="ORF">Zmor_006291</name>
</gene>
<keyword evidence="1" id="KW-0233">DNA recombination</keyword>
<dbReference type="SUPFAM" id="SSF56349">
    <property type="entry name" value="DNA breaking-rejoining enzymes"/>
    <property type="match status" value="1"/>
</dbReference>
<keyword evidence="3" id="KW-1185">Reference proteome</keyword>
<dbReference type="GO" id="GO:0006310">
    <property type="term" value="P:DNA recombination"/>
    <property type="evidence" value="ECO:0007669"/>
    <property type="project" value="UniProtKB-KW"/>
</dbReference>
<evidence type="ECO:0000313" key="2">
    <source>
        <dbReference type="EMBL" id="KAJ3661916.1"/>
    </source>
</evidence>
<dbReference type="EMBL" id="JALNTZ010000002">
    <property type="protein sequence ID" value="KAJ3661916.1"/>
    <property type="molecule type" value="Genomic_DNA"/>
</dbReference>
<dbReference type="Proteomes" id="UP001168821">
    <property type="component" value="Unassembled WGS sequence"/>
</dbReference>
<organism evidence="2 3">
    <name type="scientific">Zophobas morio</name>
    <dbReference type="NCBI Taxonomy" id="2755281"/>
    <lineage>
        <taxon>Eukaryota</taxon>
        <taxon>Metazoa</taxon>
        <taxon>Ecdysozoa</taxon>
        <taxon>Arthropoda</taxon>
        <taxon>Hexapoda</taxon>
        <taxon>Insecta</taxon>
        <taxon>Pterygota</taxon>
        <taxon>Neoptera</taxon>
        <taxon>Endopterygota</taxon>
        <taxon>Coleoptera</taxon>
        <taxon>Polyphaga</taxon>
        <taxon>Cucujiformia</taxon>
        <taxon>Tenebrionidae</taxon>
        <taxon>Zophobas</taxon>
    </lineage>
</organism>
<proteinExistence type="predicted"/>
<dbReference type="Gene3D" id="1.10.443.10">
    <property type="entry name" value="Intergrase catalytic core"/>
    <property type="match status" value="1"/>
</dbReference>
<comment type="caution">
    <text evidence="2">The sequence shown here is derived from an EMBL/GenBank/DDBJ whole genome shotgun (WGS) entry which is preliminary data.</text>
</comment>